<dbReference type="PANTHER" id="PTHR30383:SF5">
    <property type="entry name" value="SGNH HYDROLASE-TYPE ESTERASE DOMAIN-CONTAINING PROTEIN"/>
    <property type="match status" value="1"/>
</dbReference>
<dbReference type="EMBL" id="JAFBBU010000001">
    <property type="protein sequence ID" value="MBM7471992.1"/>
    <property type="molecule type" value="Genomic_DNA"/>
</dbReference>
<dbReference type="Proteomes" id="UP000776164">
    <property type="component" value="Unassembled WGS sequence"/>
</dbReference>
<accession>A0ABS2L4J3</accession>
<dbReference type="InterPro" id="IPR051532">
    <property type="entry name" value="Ester_Hydrolysis_Enzymes"/>
</dbReference>
<organism evidence="2 3">
    <name type="scientific">Subtercola frigoramans</name>
    <dbReference type="NCBI Taxonomy" id="120298"/>
    <lineage>
        <taxon>Bacteria</taxon>
        <taxon>Bacillati</taxon>
        <taxon>Actinomycetota</taxon>
        <taxon>Actinomycetes</taxon>
        <taxon>Micrococcales</taxon>
        <taxon>Microbacteriaceae</taxon>
        <taxon>Subtercola</taxon>
    </lineage>
</organism>
<dbReference type="Pfam" id="PF13472">
    <property type="entry name" value="Lipase_GDSL_2"/>
    <property type="match status" value="1"/>
</dbReference>
<feature type="domain" description="SGNH hydrolase-type esterase" evidence="1">
    <location>
        <begin position="9"/>
        <end position="161"/>
    </location>
</feature>
<proteinExistence type="predicted"/>
<dbReference type="RefSeq" id="WP_205108379.1">
    <property type="nucleotide sequence ID" value="NZ_BAAAHT010000013.1"/>
</dbReference>
<sequence>MLENTTLVFLGDSITEHGRWQEWFGSYETHNLGVGGDTTDEVKARLDDVVALDPGTVVLLVGANDLAKNRSVEHIVQNIETILVTLRNELPDAEILLQSVMPRGHEYADEIRDINRHIWQFASSVRTHYLDLWPALALQDGELNPEYTDDRLHLTEAGYEAWLSELEPALERVHGLPPKSRPIRLPELRNANLA</sequence>
<reference evidence="2 3" key="1">
    <citation type="submission" date="2021-01" db="EMBL/GenBank/DDBJ databases">
        <title>Sequencing the genomes of 1000 actinobacteria strains.</title>
        <authorList>
            <person name="Klenk H.-P."/>
        </authorList>
    </citation>
    <scope>NUCLEOTIDE SEQUENCE [LARGE SCALE GENOMIC DNA]</scope>
    <source>
        <strain evidence="2 3">DSM 13057</strain>
    </source>
</reference>
<gene>
    <name evidence="2" type="ORF">JOE66_001626</name>
</gene>
<dbReference type="PANTHER" id="PTHR30383">
    <property type="entry name" value="THIOESTERASE 1/PROTEASE 1/LYSOPHOSPHOLIPASE L1"/>
    <property type="match status" value="1"/>
</dbReference>
<evidence type="ECO:0000313" key="2">
    <source>
        <dbReference type="EMBL" id="MBM7471992.1"/>
    </source>
</evidence>
<dbReference type="InterPro" id="IPR036514">
    <property type="entry name" value="SGNH_hydro_sf"/>
</dbReference>
<evidence type="ECO:0000259" key="1">
    <source>
        <dbReference type="Pfam" id="PF13472"/>
    </source>
</evidence>
<protein>
    <submittedName>
        <fullName evidence="2">Lysophospholipase L1-like esterase</fullName>
    </submittedName>
</protein>
<dbReference type="Gene3D" id="3.40.50.1110">
    <property type="entry name" value="SGNH hydrolase"/>
    <property type="match status" value="1"/>
</dbReference>
<evidence type="ECO:0000313" key="3">
    <source>
        <dbReference type="Proteomes" id="UP000776164"/>
    </source>
</evidence>
<comment type="caution">
    <text evidence="2">The sequence shown here is derived from an EMBL/GenBank/DDBJ whole genome shotgun (WGS) entry which is preliminary data.</text>
</comment>
<keyword evidence="3" id="KW-1185">Reference proteome</keyword>
<name>A0ABS2L4J3_9MICO</name>
<dbReference type="SUPFAM" id="SSF52266">
    <property type="entry name" value="SGNH hydrolase"/>
    <property type="match status" value="1"/>
</dbReference>
<dbReference type="InterPro" id="IPR013830">
    <property type="entry name" value="SGNH_hydro"/>
</dbReference>